<evidence type="ECO:0000256" key="9">
    <source>
        <dbReference type="ARBA" id="ARBA00022840"/>
    </source>
</evidence>
<dbReference type="EC" id="6.6.1.1" evidence="4"/>
<feature type="domain" description="Magnesium chelatase subunit H N-terminal" evidence="19">
    <location>
        <begin position="1088"/>
        <end position="1247"/>
    </location>
</feature>
<keyword evidence="12" id="KW-0411">Iron-sulfur</keyword>
<dbReference type="NCBIfam" id="TIGR02020">
    <property type="entry name" value="BchF"/>
    <property type="match status" value="1"/>
</dbReference>
<dbReference type="CDD" id="cd02032">
    <property type="entry name" value="Bchl-like"/>
    <property type="match status" value="1"/>
</dbReference>
<dbReference type="InterPro" id="IPR005970">
    <property type="entry name" value="Protochl_reductN"/>
</dbReference>
<accession>A0AA36N1J9</accession>
<reference evidence="20" key="1">
    <citation type="submission" date="2023-08" db="EMBL/GenBank/DDBJ databases">
        <authorList>
            <person name="Chen Y."/>
            <person name="Shah S."/>
            <person name="Dougan E. K."/>
            <person name="Thang M."/>
            <person name="Chan C."/>
        </authorList>
    </citation>
    <scope>NUCLEOTIDE SEQUENCE</scope>
</reference>
<evidence type="ECO:0000259" key="18">
    <source>
        <dbReference type="Pfam" id="PF02514"/>
    </source>
</evidence>
<dbReference type="Gene3D" id="3.40.50.300">
    <property type="entry name" value="P-loop containing nucleotide triphosphate hydrolases"/>
    <property type="match status" value="1"/>
</dbReference>
<dbReference type="GO" id="GO:0016851">
    <property type="term" value="F:magnesium chelatase activity"/>
    <property type="evidence" value="ECO:0007669"/>
    <property type="project" value="UniProtKB-EC"/>
</dbReference>
<dbReference type="InterPro" id="IPR030655">
    <property type="entry name" value="NifH/chlL_CS"/>
</dbReference>
<feature type="domain" description="CobN/magnesium chelatase" evidence="18">
    <location>
        <begin position="1251"/>
        <end position="2293"/>
    </location>
</feature>
<evidence type="ECO:0000256" key="13">
    <source>
        <dbReference type="ARBA" id="ARBA00023171"/>
    </source>
</evidence>
<evidence type="ECO:0000313" key="20">
    <source>
        <dbReference type="EMBL" id="CAJ1391166.1"/>
    </source>
</evidence>
<dbReference type="PRINTS" id="PR00091">
    <property type="entry name" value="NITROGNASEII"/>
</dbReference>
<dbReference type="Pfam" id="PF11965">
    <property type="entry name" value="DUF3479"/>
    <property type="match status" value="1"/>
</dbReference>
<keyword evidence="13" id="KW-0149">Chlorophyll biosynthesis</keyword>
<feature type="transmembrane region" description="Helical" evidence="16">
    <location>
        <begin position="103"/>
        <end position="123"/>
    </location>
</feature>
<dbReference type="GO" id="GO:0051536">
    <property type="term" value="F:iron-sulfur cluster binding"/>
    <property type="evidence" value="ECO:0007669"/>
    <property type="project" value="UniProtKB-KW"/>
</dbReference>
<organism evidence="20 21">
    <name type="scientific">Effrenium voratum</name>
    <dbReference type="NCBI Taxonomy" id="2562239"/>
    <lineage>
        <taxon>Eukaryota</taxon>
        <taxon>Sar</taxon>
        <taxon>Alveolata</taxon>
        <taxon>Dinophyceae</taxon>
        <taxon>Suessiales</taxon>
        <taxon>Symbiodiniaceae</taxon>
        <taxon>Effrenium</taxon>
    </lineage>
</organism>
<dbReference type="Proteomes" id="UP001178507">
    <property type="component" value="Unassembled WGS sequence"/>
</dbReference>
<dbReference type="Pfam" id="PF02514">
    <property type="entry name" value="CobN-Mg_chel"/>
    <property type="match status" value="1"/>
</dbReference>
<protein>
    <recommendedName>
        <fullName evidence="4">magnesium chelatase</fullName>
        <ecNumber evidence="4">6.6.1.1</ecNumber>
    </recommendedName>
</protein>
<comment type="caution">
    <text evidence="20">The sequence shown here is derived from an EMBL/GenBank/DDBJ whole genome shotgun (WGS) entry which is preliminary data.</text>
</comment>
<dbReference type="GO" id="GO:0019685">
    <property type="term" value="P:photosynthesis, dark reaction"/>
    <property type="evidence" value="ECO:0007669"/>
    <property type="project" value="InterPro"/>
</dbReference>
<dbReference type="InterPro" id="IPR000392">
    <property type="entry name" value="NifH/frxC"/>
</dbReference>
<dbReference type="HAMAP" id="MF_00355">
    <property type="entry name" value="ChlL_BchL"/>
    <property type="match status" value="1"/>
</dbReference>
<evidence type="ECO:0000256" key="10">
    <source>
        <dbReference type="ARBA" id="ARBA00022842"/>
    </source>
</evidence>
<dbReference type="Gene3D" id="1.20.89.20">
    <property type="match status" value="1"/>
</dbReference>
<evidence type="ECO:0000256" key="14">
    <source>
        <dbReference type="ARBA" id="ARBA00023444"/>
    </source>
</evidence>
<feature type="transmembrane region" description="Helical" evidence="16">
    <location>
        <begin position="130"/>
        <end position="148"/>
    </location>
</feature>
<dbReference type="Pfam" id="PF00148">
    <property type="entry name" value="Oxidored_nitro"/>
    <property type="match status" value="2"/>
</dbReference>
<dbReference type="InterPro" id="IPR003672">
    <property type="entry name" value="CobN/Mg_chltase"/>
</dbReference>
<dbReference type="InterPro" id="IPR009905">
    <property type="entry name" value="BCHF"/>
</dbReference>
<dbReference type="PROSITE" id="PS00746">
    <property type="entry name" value="NIFH_FRXC_1"/>
    <property type="match status" value="1"/>
</dbReference>
<dbReference type="GO" id="GO:0016730">
    <property type="term" value="F:oxidoreductase activity, acting on iron-sulfur proteins as donors"/>
    <property type="evidence" value="ECO:0007669"/>
    <property type="project" value="InterPro"/>
</dbReference>
<sequence>MTRRTRNSAAFQLYTPEQRVRRDNSRWTLVQGILAPVQFAVFAVSLILILRYLWTGEGLWAADVSIIVKTMVLYAIMITGAIWEKVVFGRYLFAPAFFWEDVFSMAVLALHTAYLIATLGGLLAPVPLMALALTAYAAYVINAAQFVWKLRQARLGDPRIQAGKPGGVPMGAASCAAGCTDVAPIKQRGQHEVFCGLTSIIWLHRKVQDAFFLIVGSRTCAHLMQSAAGVMIFAEPRFGTAIIDDRDLSGMADMYEELDKVVDRLIARRPDIRMLVLVGSCPSEVIKLDLGRAAQKLNARMAPHVRVLSYSGSGIETTFTQGEDNFLHALVEATPKAAPDAPRQLLVAGCLADVVEDQFTRIFNGLGIDNVHFLPARAAGEVPPIGANTTVLMAQPYLTETAKLLARRGADVLIAPFPLGEEGTTAWLRAAADAFDVPGDRFDAITGAGRERAAKAVSLYRERLEGKRVFFFPDSQMEPSLARFLSREAGADILEVGTPYLNKAHMAPDLALLPDTVRLAEGQDVDKQIDRCRADDPDLIICGMGLGNPFEAEGRTTKWSIEFAFTPIQGYEQAGDLAELFARPIRRRDLLQVEGLHYVLHAPQGDTYADLLFTMIERRKERPPVTYTTFQARDLGADTAEIFKTACREAVERFDPQAIIVGASCTAELIQDDPGGLAKTLDLNVPVIPLELPSYQKKENWGAAETFFQLVRGLAGGRTPEPKPEGAPKSCNILGPTALGFRHRDDVTEITRLLGALGVAVNVVAPMGATPHDLTRLPNADFNVVLYPEIAGTAAQWLKRTYRQPVVETVPMGVNATREFVREVAALTDTDPEPVIAEADERFSWYSRSIDSNYLTGKRVFIFGDATHAIAAARVAEHELGFKVCGLGTYSREFARDVRAAAQQYGVEALITDDHLEVEDAIVAAQPELVLGTQMERHIAKRLRIGCAVISAPVHVQDFPARYSPFMGFEGANVMFDSFVHPLVMGLEEHLLGMFREDFEFNDGAQASHLAALHAGANHETIEIPEARTAPDDKTQDLVANEGMAASFGSLSWTSDAEQELRRSMMQKPISADEVGRAAASPAATPIRITIVTLDSHMASTVERARAILRRELPGLSLSLHAVTEWAGDEDAMARAREDIAAADIVIANMVFLEDHIKMIQPWLEEARETNDVMVGTLSAAEIVKLTRLGEFNMANPTGGMLGLLKRLRGKKTKSGSAGAGQMKMLRQIPKLLRFIPGKAQDVRAYFLTMQYMLAGSDDNIANLVRFLISRYAKGPREVLRTIVKPADPAIYPDVGLYHPKLKGRVTDDLAAYERAAGRKGKAGTVGLLVMRSYVLADNTAHYEGVIDALQAKGLKVVTAFASGLDARPAIEKYFMRDGRAAVDSVISLTGFSLVGGPAYNDAVAAEELLGRLDVPYISAFASEFQSLQQWGGGEQGLTPIEATIMVSLPEIDGATGPILYGGRNDGSGPCAGCSRRCTFDNRINGRDMQCCPDRAEMLADRVAKIVALRRRARADRKIAAIIYNFPPNGGATGTAAYLSVFRSLHNTLKTLKAEGYSVEVPESADALRDMILGGNADSHGTPANVAARIDADTHVRREPFLAEIEAQWGPAPGRQQTDGRDIFVMGHHFGNVFVGVQPAFGYEGDPMRLLFEKGFAPTHAFAAFYRYLKDDFCADAVLHFGTHGALEFMPGKHAGLSGDCWSDRLIGDLPNLYLYAANNPSEGAIARRRSAATLISHLTPPVAHAGLYKGLADLKSTIDRWRGLEPQAVTERNELAIAIKAQATALDLMAEDAEWGEGGHAEIPSLIKDLAEFEETLIPHGLHVVGEPVSDDERRDLLEAVNVAMGENGVGDLGIDGALEAYQQHGGRASEAVQTLARLDHDLRSDHELPALVHALDGGYVHPVSGGDIVRSPAIVPTGRNVHGFDPFRLPSAYAVQDGRKQAELLVARFAADNGGDLPKSVAMVLWGTDNLKSEGAPIAQALALIGAVPRFDGFGRLAGADLIPLDELGRARIDVVMTLSGIFRDLMPLQTRLLADASLQAAMADEPLDLNPIRAHALAYAEQHDCDMETAALRVFSNAAGAYGSNVNMLIDSGAWDEEDEIADTYTRRKSFAYGKDGKPVQRAEMLGTILKDVDAAYQNIESVELGITSIDHYFDTLGGISRAIRKAGGGDAQVYVGDQTSGKGKVRTLDEQVSLETRTRTLNPKFYEALLDHGYEGVRQIESQVTNTLGWSATTGKVAPWVYKNIAETFVLDAEMRRRLADLNPKASAKLAGRLIEASERDYWQPDEETWQALCAASEELEDRVEGINTVGAAGRAEKGEDGEGSVQVHLDPTMEIDGAKVFAIYGKGGIGKSTTSSNLSVAFSKIGKRVLQIGCDPKHDSTFTLTKSLIPTVIDILEEVDFHPEELRPEDFVFEGYNGVQCVEAGGPPAGTGCGGYVVGQTVKLLKEHHLLEDTDVVIFDVLGDVVCGGFASPLQHAERALVVAANDFDSIFAMNRIVAAIKAKSKNYDVRLGGVIANRSRETDQIDRYNDAIGLKRLAHIPDSDEVRKSRLKKSTLFEMGDHPEIKAIQDEYLQLAEQLWAGTDELKAEPMKDRDIFDFLGFD</sequence>
<dbReference type="GO" id="GO:0016836">
    <property type="term" value="F:hydro-lyase activity"/>
    <property type="evidence" value="ECO:0007669"/>
    <property type="project" value="InterPro"/>
</dbReference>
<feature type="transmembrane region" description="Helical" evidence="16">
    <location>
        <begin position="33"/>
        <end position="54"/>
    </location>
</feature>
<keyword evidence="6" id="KW-0436">Ligase</keyword>
<comment type="cofactor">
    <cofactor evidence="1">
        <name>[4Fe-4S] cluster</name>
        <dbReference type="ChEBI" id="CHEBI:49883"/>
    </cofactor>
</comment>
<dbReference type="InterPro" id="IPR000510">
    <property type="entry name" value="Nase/OxRdtase_comp1"/>
</dbReference>
<evidence type="ECO:0000256" key="3">
    <source>
        <dbReference type="ARBA" id="ARBA00010851"/>
    </source>
</evidence>
<dbReference type="Pfam" id="PF00142">
    <property type="entry name" value="Fer4_NifH"/>
    <property type="match status" value="1"/>
</dbReference>
<comment type="similarity">
    <text evidence="2">Belongs to the NifH/BchL/ChlL family.</text>
</comment>
<dbReference type="GO" id="GO:0030494">
    <property type="term" value="P:bacteriochlorophyll biosynthetic process"/>
    <property type="evidence" value="ECO:0007669"/>
    <property type="project" value="InterPro"/>
</dbReference>
<evidence type="ECO:0000256" key="11">
    <source>
        <dbReference type="ARBA" id="ARBA00023004"/>
    </source>
</evidence>
<evidence type="ECO:0000256" key="7">
    <source>
        <dbReference type="ARBA" id="ARBA00022723"/>
    </source>
</evidence>
<dbReference type="Pfam" id="PF07284">
    <property type="entry name" value="BCHF"/>
    <property type="match status" value="1"/>
</dbReference>
<dbReference type="InterPro" id="IPR005971">
    <property type="entry name" value="Protochlorophyllide_ATP-bd"/>
</dbReference>
<evidence type="ECO:0000256" key="5">
    <source>
        <dbReference type="ARBA" id="ARBA00022531"/>
    </source>
</evidence>
<dbReference type="InterPro" id="IPR022571">
    <property type="entry name" value="Mg_chelatase_H_N"/>
</dbReference>
<keyword evidence="5" id="KW-0602">Photosynthesis</keyword>
<evidence type="ECO:0000256" key="2">
    <source>
        <dbReference type="ARBA" id="ARBA00005504"/>
    </source>
</evidence>
<dbReference type="NCBIfam" id="NF009942">
    <property type="entry name" value="PRK13405.1"/>
    <property type="match status" value="1"/>
</dbReference>
<keyword evidence="16" id="KW-0812">Transmembrane</keyword>
<feature type="domain" description="Nitrogenase/oxidoreductase component 1" evidence="17">
    <location>
        <begin position="202"/>
        <end position="583"/>
    </location>
</feature>
<evidence type="ECO:0000256" key="15">
    <source>
        <dbReference type="ARBA" id="ARBA00048693"/>
    </source>
</evidence>
<keyword evidence="7" id="KW-0479">Metal-binding</keyword>
<proteinExistence type="inferred from homology"/>
<dbReference type="NCBIfam" id="TIGR01279">
    <property type="entry name" value="DPOR_bchN"/>
    <property type="match status" value="1"/>
</dbReference>
<dbReference type="InterPro" id="IPR005969">
    <property type="entry name" value="Protochl_reductB"/>
</dbReference>
<evidence type="ECO:0000313" key="21">
    <source>
        <dbReference type="Proteomes" id="UP001178507"/>
    </source>
</evidence>
<keyword evidence="21" id="KW-1185">Reference proteome</keyword>
<dbReference type="SUPFAM" id="SSF53807">
    <property type="entry name" value="Helical backbone' metal receptor"/>
    <property type="match status" value="2"/>
</dbReference>
<keyword evidence="8" id="KW-0547">Nucleotide-binding</keyword>
<keyword evidence="10" id="KW-0460">Magnesium</keyword>
<dbReference type="SUPFAM" id="SSF52540">
    <property type="entry name" value="P-loop containing nucleoside triphosphate hydrolases"/>
    <property type="match status" value="1"/>
</dbReference>
<keyword evidence="9" id="KW-0067">ATP-binding</keyword>
<dbReference type="EMBL" id="CAUJNA010002223">
    <property type="protein sequence ID" value="CAJ1391166.1"/>
    <property type="molecule type" value="Genomic_DNA"/>
</dbReference>
<dbReference type="NCBIfam" id="TIGR01278">
    <property type="entry name" value="DPOR_BchB"/>
    <property type="match status" value="1"/>
</dbReference>
<dbReference type="HAMAP" id="MF_00352">
    <property type="entry name" value="ChlN_BchN"/>
    <property type="match status" value="1"/>
</dbReference>
<dbReference type="InterPro" id="IPR011771">
    <property type="entry name" value="BchH"/>
</dbReference>
<name>A0AA36N1J9_9DINO</name>
<dbReference type="NCBIfam" id="NF002768">
    <property type="entry name" value="PRK02842.1"/>
    <property type="match status" value="1"/>
</dbReference>
<feature type="domain" description="Nitrogenase/oxidoreductase component 1" evidence="17">
    <location>
        <begin position="590"/>
        <end position="983"/>
    </location>
</feature>
<evidence type="ECO:0000256" key="1">
    <source>
        <dbReference type="ARBA" id="ARBA00001966"/>
    </source>
</evidence>
<dbReference type="GO" id="GO:0046872">
    <property type="term" value="F:metal ion binding"/>
    <property type="evidence" value="ECO:0007669"/>
    <property type="project" value="UniProtKB-KW"/>
</dbReference>
<dbReference type="HAMAP" id="MF_00353">
    <property type="entry name" value="ChlB_BchB"/>
    <property type="match status" value="1"/>
</dbReference>
<comment type="similarity">
    <text evidence="3">Belongs to the Mg-chelatase subunit H family.</text>
</comment>
<gene>
    <name evidence="20" type="ORF">EVOR1521_LOCUS16430</name>
</gene>
<dbReference type="PANTHER" id="PTHR44119">
    <property type="entry name" value="MAGNESIUM-CHELATASE SUBUNIT CHLH, CHLOROPLASTIC"/>
    <property type="match status" value="1"/>
</dbReference>
<dbReference type="PANTHER" id="PTHR44119:SF1">
    <property type="entry name" value="MAGNESIUM-CHELATASE SUBUNIT CHLH, CHLOROPLASTIC"/>
    <property type="match status" value="1"/>
</dbReference>
<dbReference type="GO" id="GO:0005524">
    <property type="term" value="F:ATP binding"/>
    <property type="evidence" value="ECO:0007669"/>
    <property type="project" value="UniProtKB-KW"/>
</dbReference>
<evidence type="ECO:0000256" key="12">
    <source>
        <dbReference type="ARBA" id="ARBA00023014"/>
    </source>
</evidence>
<comment type="catalytic activity">
    <reaction evidence="15">
        <text>protoporphyrin IX + Mg(2+) + ATP + H2O = Mg-protoporphyrin IX + ADP + phosphate + 3 H(+)</text>
        <dbReference type="Rhea" id="RHEA:13961"/>
        <dbReference type="ChEBI" id="CHEBI:15377"/>
        <dbReference type="ChEBI" id="CHEBI:15378"/>
        <dbReference type="ChEBI" id="CHEBI:18420"/>
        <dbReference type="ChEBI" id="CHEBI:30616"/>
        <dbReference type="ChEBI" id="CHEBI:43474"/>
        <dbReference type="ChEBI" id="CHEBI:57306"/>
        <dbReference type="ChEBI" id="CHEBI:60492"/>
        <dbReference type="ChEBI" id="CHEBI:456216"/>
        <dbReference type="EC" id="6.6.1.1"/>
    </reaction>
</comment>
<evidence type="ECO:0000256" key="16">
    <source>
        <dbReference type="SAM" id="Phobius"/>
    </source>
</evidence>
<evidence type="ECO:0000256" key="8">
    <source>
        <dbReference type="ARBA" id="ARBA00022741"/>
    </source>
</evidence>
<evidence type="ECO:0000259" key="17">
    <source>
        <dbReference type="Pfam" id="PF00148"/>
    </source>
</evidence>
<dbReference type="PROSITE" id="PS00692">
    <property type="entry name" value="NIFH_FRXC_2"/>
    <property type="match status" value="1"/>
</dbReference>
<dbReference type="CDD" id="cd10150">
    <property type="entry name" value="CobN_like"/>
    <property type="match status" value="1"/>
</dbReference>
<dbReference type="Gene3D" id="3.40.50.1980">
    <property type="entry name" value="Nitrogenase molybdenum iron protein domain"/>
    <property type="match status" value="6"/>
</dbReference>
<feature type="transmembrane region" description="Helical" evidence="16">
    <location>
        <begin position="66"/>
        <end position="83"/>
    </location>
</feature>
<keyword evidence="16" id="KW-1133">Transmembrane helix</keyword>
<dbReference type="NCBIfam" id="TIGR02025">
    <property type="entry name" value="BchH"/>
    <property type="match status" value="1"/>
</dbReference>
<keyword evidence="11" id="KW-0408">Iron</keyword>
<comment type="pathway">
    <text evidence="14">Porphyrin-containing compound metabolism.</text>
</comment>
<dbReference type="NCBIfam" id="TIGR01281">
    <property type="entry name" value="DPOR_bchL"/>
    <property type="match status" value="1"/>
</dbReference>
<evidence type="ECO:0000256" key="6">
    <source>
        <dbReference type="ARBA" id="ARBA00022598"/>
    </source>
</evidence>
<evidence type="ECO:0000259" key="19">
    <source>
        <dbReference type="Pfam" id="PF11965"/>
    </source>
</evidence>
<dbReference type="PROSITE" id="PS51026">
    <property type="entry name" value="NIFH_FRXC_3"/>
    <property type="match status" value="1"/>
</dbReference>
<dbReference type="InterPro" id="IPR027417">
    <property type="entry name" value="P-loop_NTPase"/>
</dbReference>
<evidence type="ECO:0000256" key="4">
    <source>
        <dbReference type="ARBA" id="ARBA00012825"/>
    </source>
</evidence>
<keyword evidence="16" id="KW-0472">Membrane</keyword>